<organism evidence="3 4">
    <name type="scientific">Halanaerobium saccharolyticum</name>
    <dbReference type="NCBI Taxonomy" id="43595"/>
    <lineage>
        <taxon>Bacteria</taxon>
        <taxon>Bacillati</taxon>
        <taxon>Bacillota</taxon>
        <taxon>Clostridia</taxon>
        <taxon>Halanaerobiales</taxon>
        <taxon>Halanaerobiaceae</taxon>
        <taxon>Halanaerobium</taxon>
    </lineage>
</organism>
<evidence type="ECO:0000313" key="3">
    <source>
        <dbReference type="EMBL" id="TDO84360.1"/>
    </source>
</evidence>
<dbReference type="SMART" id="SM00267">
    <property type="entry name" value="GGDEF"/>
    <property type="match status" value="1"/>
</dbReference>
<sequence length="446" mass="51594">MNRLFNELKNIFAVIIIIVILLSYFGVFIPLKNELEDSIHENFRNLVSIAEMELENHLSRALIAAESLSRRTMIKNELGRYIRGEISFSQLQRYIQAKYEDEASVLKNILAAYRFIDHKVVAHYGGGYLEVIDNLKFSQKQDSLLKINEDQKYIILKSPIKDEQGNKLGSDYLIYDLRGTLLELNHLNSEDINYTILSSSDQAESEIENDDLVERRRLLGTDYYLKAETTSALIYDKISNISYRIMLTVLAAVLIISLIVIKFLHKASVKIVESLRKELEEKTKEAETDEMLGIYNRSKFNQELNREIDRAKRYNNSLSLIMIDIDYFKEFNDNFGHHVGDEILKKIVSIVREKIRKHDILARYGGDEFMLICPETELQEAEMLAERLNRAIDSYNCEHDNNLSCSFGVAEFKAGQNAKESLIKRVDQALYRAKDEGRNCVCRNGE</sequence>
<feature type="transmembrane region" description="Helical" evidence="1">
    <location>
        <begin position="12"/>
        <end position="31"/>
    </location>
</feature>
<name>A0A4R6LMR5_9FIRM</name>
<keyword evidence="1" id="KW-0472">Membrane</keyword>
<dbReference type="FunFam" id="3.30.70.270:FF:000001">
    <property type="entry name" value="Diguanylate cyclase domain protein"/>
    <property type="match status" value="1"/>
</dbReference>
<keyword evidence="1" id="KW-0812">Transmembrane</keyword>
<dbReference type="InterPro" id="IPR050469">
    <property type="entry name" value="Diguanylate_Cyclase"/>
</dbReference>
<evidence type="ECO:0000256" key="1">
    <source>
        <dbReference type="SAM" id="Phobius"/>
    </source>
</evidence>
<evidence type="ECO:0000313" key="4">
    <source>
        <dbReference type="Proteomes" id="UP000295064"/>
    </source>
</evidence>
<dbReference type="EMBL" id="SNWX01000022">
    <property type="protein sequence ID" value="TDO84360.1"/>
    <property type="molecule type" value="Genomic_DNA"/>
</dbReference>
<dbReference type="SUPFAM" id="SSF55073">
    <property type="entry name" value="Nucleotide cyclase"/>
    <property type="match status" value="1"/>
</dbReference>
<dbReference type="NCBIfam" id="TIGR00254">
    <property type="entry name" value="GGDEF"/>
    <property type="match status" value="1"/>
</dbReference>
<dbReference type="Pfam" id="PF00990">
    <property type="entry name" value="GGDEF"/>
    <property type="match status" value="1"/>
</dbReference>
<dbReference type="RefSeq" id="WP_133515699.1">
    <property type="nucleotide sequence ID" value="NZ_SNWX01000022.1"/>
</dbReference>
<dbReference type="AlphaFoldDB" id="A0A4R6LMR5"/>
<proteinExistence type="predicted"/>
<feature type="transmembrane region" description="Helical" evidence="1">
    <location>
        <begin position="241"/>
        <end position="261"/>
    </location>
</feature>
<evidence type="ECO:0000259" key="2">
    <source>
        <dbReference type="PROSITE" id="PS50887"/>
    </source>
</evidence>
<comment type="caution">
    <text evidence="3">The sequence shown here is derived from an EMBL/GenBank/DDBJ whole genome shotgun (WGS) entry which is preliminary data.</text>
</comment>
<dbReference type="CDD" id="cd01949">
    <property type="entry name" value="GGDEF"/>
    <property type="match status" value="1"/>
</dbReference>
<dbReference type="GO" id="GO:0052621">
    <property type="term" value="F:diguanylate cyclase activity"/>
    <property type="evidence" value="ECO:0007669"/>
    <property type="project" value="TreeGrafter"/>
</dbReference>
<dbReference type="PANTHER" id="PTHR45138">
    <property type="entry name" value="REGULATORY COMPONENTS OF SENSORY TRANSDUCTION SYSTEM"/>
    <property type="match status" value="1"/>
</dbReference>
<dbReference type="OrthoDB" id="12905at2"/>
<accession>A0A4R6LMR5</accession>
<reference evidence="3 4" key="1">
    <citation type="submission" date="2019-03" db="EMBL/GenBank/DDBJ databases">
        <title>Subsurface microbial communities from deep shales in Ohio and West Virginia, USA.</title>
        <authorList>
            <person name="Wrighton K."/>
        </authorList>
    </citation>
    <scope>NUCLEOTIDE SEQUENCE [LARGE SCALE GENOMIC DNA]</scope>
    <source>
        <strain evidence="3 4">MA284_T2</strain>
    </source>
</reference>
<feature type="domain" description="GGDEF" evidence="2">
    <location>
        <begin position="316"/>
        <end position="446"/>
    </location>
</feature>
<dbReference type="Gene3D" id="3.30.70.270">
    <property type="match status" value="1"/>
</dbReference>
<dbReference type="InterPro" id="IPR000160">
    <property type="entry name" value="GGDEF_dom"/>
</dbReference>
<dbReference type="PANTHER" id="PTHR45138:SF9">
    <property type="entry name" value="DIGUANYLATE CYCLASE DGCM-RELATED"/>
    <property type="match status" value="1"/>
</dbReference>
<dbReference type="InterPro" id="IPR029787">
    <property type="entry name" value="Nucleotide_cyclase"/>
</dbReference>
<dbReference type="PROSITE" id="PS50887">
    <property type="entry name" value="GGDEF"/>
    <property type="match status" value="1"/>
</dbReference>
<gene>
    <name evidence="3" type="ORF">DFR79_12238</name>
</gene>
<dbReference type="Proteomes" id="UP000295064">
    <property type="component" value="Unassembled WGS sequence"/>
</dbReference>
<keyword evidence="1" id="KW-1133">Transmembrane helix</keyword>
<protein>
    <submittedName>
        <fullName evidence="3">Diguanylate cyclase (GGDEF)-like protein</fullName>
    </submittedName>
</protein>
<dbReference type="InterPro" id="IPR043128">
    <property type="entry name" value="Rev_trsase/Diguanyl_cyclase"/>
</dbReference>